<protein>
    <submittedName>
        <fullName evidence="8">Transposase</fullName>
    </submittedName>
</protein>
<dbReference type="Proteomes" id="UP000177870">
    <property type="component" value="Chromosome"/>
</dbReference>
<dbReference type="RefSeq" id="WP_070394119.1">
    <property type="nucleotide sequence ID" value="NZ_CP017599.1"/>
</dbReference>
<evidence type="ECO:0000259" key="6">
    <source>
        <dbReference type="Pfam" id="PF01385"/>
    </source>
</evidence>
<dbReference type="PANTHER" id="PTHR30405">
    <property type="entry name" value="TRANSPOSASE"/>
    <property type="match status" value="1"/>
</dbReference>
<sequence length="391" mass="44352">MEIKNTVLTIVCKIQPTPDQAKKIEATLKGFADACNYTNAVVKSSITSKNTIQAQVYQYIRETYSLSANLAVRVCGRVAANRKTARHKNKPVLEFSPTSADYDARIFSYREKDQTVSLTLVGGRERFLLHIGSYQIGKLKDKKPTSAKLCKHRDGNYYIHIQVKDKAPKPQKVKKVIGVDLGRTDIAVTSENQSFSGNQITQVRDKFARVRSQIQHKASKGTRSSRRRCRQLQRRLSGKERRFQAWVNHNVSKSIVELAKSQGAVIALEDLTGIRERTNLQPRSKKERRRSNNWAFYQLREFIRYKALEAGVKVVFVDPRYTSQTCHKCLHIHPVKGKSYRSRKRYKCGACGWNGDADFNGSKMIQLLGQSVTLPGGSYLSCSLTDIVQGY</sequence>
<name>A0A1D8TVS8_9CYAN</name>
<dbReference type="InterPro" id="IPR001959">
    <property type="entry name" value="Transposase"/>
</dbReference>
<dbReference type="Pfam" id="PF07282">
    <property type="entry name" value="Cas12f1-like_TNB"/>
    <property type="match status" value="1"/>
</dbReference>
<reference evidence="9" key="1">
    <citation type="submission" date="2016-10" db="EMBL/GenBank/DDBJ databases">
        <title>Comparative genomics uncovers the prolific and rare metabolic potential of the cyanobacterial genus Moorea.</title>
        <authorList>
            <person name="Leao T."/>
            <person name="Castelao G."/>
            <person name="Korobeynikov A."/>
            <person name="Monroe E.A."/>
            <person name="Podell S."/>
            <person name="Glukhov E."/>
            <person name="Allen E."/>
            <person name="Gerwick W.H."/>
            <person name="Gerwick L."/>
        </authorList>
    </citation>
    <scope>NUCLEOTIDE SEQUENCE [LARGE SCALE GENOMIC DNA]</scope>
    <source>
        <strain evidence="9">PAL-8-15-08-1</strain>
    </source>
</reference>
<dbReference type="GO" id="GO:0003677">
    <property type="term" value="F:DNA binding"/>
    <property type="evidence" value="ECO:0007669"/>
    <property type="project" value="UniProtKB-KW"/>
</dbReference>
<dbReference type="InterPro" id="IPR051399">
    <property type="entry name" value="RNA-guided_DNA_endo/Transpos"/>
</dbReference>
<dbReference type="NCBIfam" id="TIGR01766">
    <property type="entry name" value="IS200/IS605 family accessory protein TnpB-like domain"/>
    <property type="match status" value="1"/>
</dbReference>
<feature type="domain" description="Cas12f1-like TNB" evidence="7">
    <location>
        <begin position="296"/>
        <end position="365"/>
    </location>
</feature>
<dbReference type="GO" id="GO:0032196">
    <property type="term" value="P:transposition"/>
    <property type="evidence" value="ECO:0007669"/>
    <property type="project" value="UniProtKB-KW"/>
</dbReference>
<gene>
    <name evidence="8" type="ORF">BJP34_21585</name>
</gene>
<evidence type="ECO:0000313" key="8">
    <source>
        <dbReference type="EMBL" id="AOX01684.1"/>
    </source>
</evidence>
<evidence type="ECO:0000256" key="1">
    <source>
        <dbReference type="ARBA" id="ARBA00008761"/>
    </source>
</evidence>
<evidence type="ECO:0000256" key="2">
    <source>
        <dbReference type="ARBA" id="ARBA00011044"/>
    </source>
</evidence>
<dbReference type="Pfam" id="PF01385">
    <property type="entry name" value="OrfB_IS605"/>
    <property type="match status" value="1"/>
</dbReference>
<keyword evidence="3" id="KW-0815">Transposition</keyword>
<evidence type="ECO:0000313" key="9">
    <source>
        <dbReference type="Proteomes" id="UP000177870"/>
    </source>
</evidence>
<evidence type="ECO:0000256" key="4">
    <source>
        <dbReference type="ARBA" id="ARBA00023125"/>
    </source>
</evidence>
<accession>A0A1D8TVS8</accession>
<evidence type="ECO:0000256" key="5">
    <source>
        <dbReference type="ARBA" id="ARBA00023172"/>
    </source>
</evidence>
<evidence type="ECO:0000256" key="3">
    <source>
        <dbReference type="ARBA" id="ARBA00022578"/>
    </source>
</evidence>
<dbReference type="PANTHER" id="PTHR30405:SF11">
    <property type="entry name" value="RNA-GUIDED DNA ENDONUCLEASE RV2885C-RELATED"/>
    <property type="match status" value="1"/>
</dbReference>
<dbReference type="STRING" id="1458985.BJP34_21585"/>
<organism evidence="8 9">
    <name type="scientific">Moorena producens PAL-8-15-08-1</name>
    <dbReference type="NCBI Taxonomy" id="1458985"/>
    <lineage>
        <taxon>Bacteria</taxon>
        <taxon>Bacillati</taxon>
        <taxon>Cyanobacteriota</taxon>
        <taxon>Cyanophyceae</taxon>
        <taxon>Coleofasciculales</taxon>
        <taxon>Coleofasciculaceae</taxon>
        <taxon>Moorena</taxon>
    </lineage>
</organism>
<dbReference type="NCBIfam" id="NF040570">
    <property type="entry name" value="guided_TnpB"/>
    <property type="match status" value="1"/>
</dbReference>
<comment type="similarity">
    <text evidence="2">In the N-terminal section; belongs to the transposase 2 family.</text>
</comment>
<comment type="similarity">
    <text evidence="1">In the C-terminal section; belongs to the transposase 35 family.</text>
</comment>
<dbReference type="KEGG" id="mpro:BJP34_21585"/>
<dbReference type="AlphaFoldDB" id="A0A1D8TVS8"/>
<dbReference type="GO" id="GO:0006310">
    <property type="term" value="P:DNA recombination"/>
    <property type="evidence" value="ECO:0007669"/>
    <property type="project" value="UniProtKB-KW"/>
</dbReference>
<keyword evidence="5" id="KW-0233">DNA recombination</keyword>
<feature type="domain" description="Probable transposase IS891/IS1136/IS1341" evidence="6">
    <location>
        <begin position="161"/>
        <end position="262"/>
    </location>
</feature>
<dbReference type="OrthoDB" id="534575at2"/>
<keyword evidence="4" id="KW-0238">DNA-binding</keyword>
<dbReference type="InterPro" id="IPR010095">
    <property type="entry name" value="Cas12f1-like_TNB"/>
</dbReference>
<evidence type="ECO:0000259" key="7">
    <source>
        <dbReference type="Pfam" id="PF07282"/>
    </source>
</evidence>
<proteinExistence type="inferred from homology"/>
<dbReference type="EMBL" id="CP017599">
    <property type="protein sequence ID" value="AOX01684.1"/>
    <property type="molecule type" value="Genomic_DNA"/>
</dbReference>